<feature type="domain" description="CASPASE and TPR Repeat-Associated N-terminal" evidence="3">
    <location>
        <begin position="10"/>
        <end position="229"/>
    </location>
</feature>
<dbReference type="RefSeq" id="WP_176734377.1">
    <property type="nucleotide sequence ID" value="NZ_FMCW01000029.1"/>
</dbReference>
<sequence>MRAAPLTDRELVAHVFVPLTGPHHPHGHAHLAQVWRRCRELLAIVEPTPLGLPTDLPGDVDGLPPRDGPVAAARRSGGGVHEMFAYRRHDMLCLSVVLAPGQATSWPALEADWARARGGEHPAVLGEVRLRLARHRRSRWGSASATAQAYASLRAELDGPDRPGPAQGASGRRLPPGADRPSPGAAVTSGGFVVWEASGLPDDRRLRRLVVVAPKGTEEQLSEWVWSSGRAEPATLTRYLLYAAMARYELRVWSAGQARSLPHQVDARLARLLPLLDEAAEEDQPDPAQWDRYARRLGQLVADEAGLLDAVAELSGLRRTVQIATTNMATLVPSPAGAHRDGLFADDHALTTWFDQQLDDDLTYLRATLARTTSVGVLLDRSVRRWEAARRERYTLAQTALVGAVLMVLTAIQALRYQVPLPTRVQPAVVIGLGAVAFYLPLAVIRLASARRGGTTLVEHLALAALVATGLWAGLAWLANVVPTGWAWAAVLVPGAFLTTWLALATRRAYRRRRAEPGPAGPAGGDRRRASVHDGVIDDPPPAPPGHPRPPRRMWRP</sequence>
<dbReference type="Proteomes" id="UP000199375">
    <property type="component" value="Unassembled WGS sequence"/>
</dbReference>
<dbReference type="InterPro" id="IPR046922">
    <property type="entry name" value="CATRA-N"/>
</dbReference>
<reference evidence="5 6" key="1">
    <citation type="submission" date="2016-06" db="EMBL/GenBank/DDBJ databases">
        <authorList>
            <person name="Kjaerup R.B."/>
            <person name="Dalgaard T.S."/>
            <person name="Juul-Madsen H.R."/>
        </authorList>
    </citation>
    <scope>NUCLEOTIDE SEQUENCE [LARGE SCALE GENOMIC DNA]</scope>
    <source>
        <strain evidence="5 6">DSM 45626</strain>
    </source>
</reference>
<organism evidence="5 6">
    <name type="scientific">Micromonospora haikouensis</name>
    <dbReference type="NCBI Taxonomy" id="686309"/>
    <lineage>
        <taxon>Bacteria</taxon>
        <taxon>Bacillati</taxon>
        <taxon>Actinomycetota</taxon>
        <taxon>Actinomycetes</taxon>
        <taxon>Micromonosporales</taxon>
        <taxon>Micromonosporaceae</taxon>
        <taxon>Micromonospora</taxon>
    </lineage>
</organism>
<evidence type="ECO:0000259" key="3">
    <source>
        <dbReference type="Pfam" id="PF20269"/>
    </source>
</evidence>
<keyword evidence="2" id="KW-1133">Transmembrane helix</keyword>
<feature type="transmembrane region" description="Helical" evidence="2">
    <location>
        <begin position="427"/>
        <end position="448"/>
    </location>
</feature>
<dbReference type="InterPro" id="IPR046923">
    <property type="entry name" value="CATRA-C"/>
</dbReference>
<feature type="transmembrane region" description="Helical" evidence="2">
    <location>
        <begin position="394"/>
        <end position="415"/>
    </location>
</feature>
<evidence type="ECO:0000313" key="6">
    <source>
        <dbReference type="Proteomes" id="UP000199375"/>
    </source>
</evidence>
<dbReference type="EMBL" id="FMCW01000029">
    <property type="protein sequence ID" value="SCF11676.1"/>
    <property type="molecule type" value="Genomic_DNA"/>
</dbReference>
<dbReference type="NCBIfam" id="NF038357">
    <property type="entry name" value="BN6_48550_fam"/>
    <property type="match status" value="1"/>
</dbReference>
<dbReference type="AlphaFoldDB" id="A0A1C4XTM0"/>
<evidence type="ECO:0000313" key="5">
    <source>
        <dbReference type="EMBL" id="SCF11676.1"/>
    </source>
</evidence>
<accession>A0A1C4XTM0</accession>
<feature type="transmembrane region" description="Helical" evidence="2">
    <location>
        <begin position="485"/>
        <end position="504"/>
    </location>
</feature>
<evidence type="ECO:0000259" key="4">
    <source>
        <dbReference type="Pfam" id="PF20270"/>
    </source>
</evidence>
<feature type="region of interest" description="Disordered" evidence="1">
    <location>
        <begin position="156"/>
        <end position="186"/>
    </location>
</feature>
<feature type="compositionally biased region" description="Pro residues" evidence="1">
    <location>
        <begin position="539"/>
        <end position="548"/>
    </location>
</feature>
<feature type="transmembrane region" description="Helical" evidence="2">
    <location>
        <begin position="460"/>
        <end position="479"/>
    </location>
</feature>
<feature type="compositionally biased region" description="Basic and acidic residues" evidence="1">
    <location>
        <begin position="525"/>
        <end position="536"/>
    </location>
</feature>
<name>A0A1C4XTM0_9ACTN</name>
<feature type="region of interest" description="Disordered" evidence="1">
    <location>
        <begin position="513"/>
        <end position="557"/>
    </location>
</feature>
<gene>
    <name evidence="5" type="ORF">GA0070558_12965</name>
</gene>
<dbReference type="Pfam" id="PF20269">
    <property type="entry name" value="CATRA-N"/>
    <property type="match status" value="1"/>
</dbReference>
<keyword evidence="2" id="KW-0472">Membrane</keyword>
<protein>
    <submittedName>
        <fullName evidence="5">Uncharacterized protein</fullName>
    </submittedName>
</protein>
<evidence type="ECO:0000256" key="2">
    <source>
        <dbReference type="SAM" id="Phobius"/>
    </source>
</evidence>
<proteinExistence type="predicted"/>
<feature type="domain" description="CASPASE and TPR Repeat-Associated C-terminal" evidence="4">
    <location>
        <begin position="235"/>
        <end position="372"/>
    </location>
</feature>
<keyword evidence="2" id="KW-0812">Transmembrane</keyword>
<dbReference type="Pfam" id="PF20270">
    <property type="entry name" value="CATRA-C"/>
    <property type="match status" value="1"/>
</dbReference>
<evidence type="ECO:0000256" key="1">
    <source>
        <dbReference type="SAM" id="MobiDB-lite"/>
    </source>
</evidence>